<organism evidence="3 4">
    <name type="scientific">Rhodoglobus vestalii</name>
    <dbReference type="NCBI Taxonomy" id="193384"/>
    <lineage>
        <taxon>Bacteria</taxon>
        <taxon>Bacillati</taxon>
        <taxon>Actinomycetota</taxon>
        <taxon>Actinomycetes</taxon>
        <taxon>Micrococcales</taxon>
        <taxon>Microbacteriaceae</taxon>
        <taxon>Rhodoglobus</taxon>
    </lineage>
</organism>
<accession>A0A8H2PTT3</accession>
<dbReference type="GO" id="GO:0003677">
    <property type="term" value="F:DNA binding"/>
    <property type="evidence" value="ECO:0007669"/>
    <property type="project" value="InterPro"/>
</dbReference>
<dbReference type="InterPro" id="IPR002104">
    <property type="entry name" value="Integrase_catalytic"/>
</dbReference>
<dbReference type="AlphaFoldDB" id="A0A8H2PTT3"/>
<dbReference type="SUPFAM" id="SSF56349">
    <property type="entry name" value="DNA breaking-rejoining enzymes"/>
    <property type="match status" value="1"/>
</dbReference>
<keyword evidence="4" id="KW-1185">Reference proteome</keyword>
<keyword evidence="1" id="KW-0233">DNA recombination</keyword>
<dbReference type="EMBL" id="VFRA01000001">
    <property type="protein sequence ID" value="TQO18862.1"/>
    <property type="molecule type" value="Genomic_DNA"/>
</dbReference>
<evidence type="ECO:0000313" key="3">
    <source>
        <dbReference type="EMBL" id="TQO18862.1"/>
    </source>
</evidence>
<evidence type="ECO:0000313" key="4">
    <source>
        <dbReference type="Proteomes" id="UP000316560"/>
    </source>
</evidence>
<evidence type="ECO:0000256" key="1">
    <source>
        <dbReference type="ARBA" id="ARBA00023172"/>
    </source>
</evidence>
<dbReference type="InterPro" id="IPR013762">
    <property type="entry name" value="Integrase-like_cat_sf"/>
</dbReference>
<dbReference type="Proteomes" id="UP000316560">
    <property type="component" value="Unassembled WGS sequence"/>
</dbReference>
<feature type="domain" description="Tyr recombinase" evidence="2">
    <location>
        <begin position="182"/>
        <end position="355"/>
    </location>
</feature>
<protein>
    <submittedName>
        <fullName evidence="3">Site-specific recombinase XerC</fullName>
    </submittedName>
</protein>
<evidence type="ECO:0000259" key="2">
    <source>
        <dbReference type="PROSITE" id="PS51898"/>
    </source>
</evidence>
<gene>
    <name evidence="3" type="ORF">FB472_0389</name>
</gene>
<name>A0A8H2PTT3_9MICO</name>
<dbReference type="GO" id="GO:0006310">
    <property type="term" value="P:DNA recombination"/>
    <property type="evidence" value="ECO:0007669"/>
    <property type="project" value="UniProtKB-KW"/>
</dbReference>
<dbReference type="InterPro" id="IPR011010">
    <property type="entry name" value="DNA_brk_join_enz"/>
</dbReference>
<comment type="caution">
    <text evidence="3">The sequence shown here is derived from an EMBL/GenBank/DDBJ whole genome shotgun (WGS) entry which is preliminary data.</text>
</comment>
<sequence>MTADLLFLMTRALRALRNSKIVGDFSKVAALIRGMTEKLRPTDISDYQMAVAHLRELDPGMPDLDWGIVSKFRPRLETPAQWEAIRSFVISIVLMTQPRDFNPVRTAMTVLTRYVAWVWATTGAELRFEKIFTQRLLDAFVEIGLADRSPAYRFDVHRRIAVLIEKQTDARLKRIPEPAPSKKMVPYTSAELARFQSWALGQNSDRRRHNAYSILALCGGAGLSAAELIDTRIEHLATDGVHITVSVQGSRPRVVPISTTWHPALARAVDGRSTGYLFHGNRGEEYSPRLVQSYLSEQKWDLRVSASRLRLTWIIQQFDNDLPLAVIKEVCGFINLASVDRYLHLIAPRPAGDYFEQIAGSAVTR</sequence>
<dbReference type="PROSITE" id="PS51898">
    <property type="entry name" value="TYR_RECOMBINASE"/>
    <property type="match status" value="1"/>
</dbReference>
<dbReference type="GO" id="GO:0015074">
    <property type="term" value="P:DNA integration"/>
    <property type="evidence" value="ECO:0007669"/>
    <property type="project" value="InterPro"/>
</dbReference>
<reference evidence="3 4" key="1">
    <citation type="submission" date="2019-06" db="EMBL/GenBank/DDBJ databases">
        <title>Sequencing the genomes of 1000 actinobacteria strains.</title>
        <authorList>
            <person name="Klenk H.-P."/>
        </authorList>
    </citation>
    <scope>NUCLEOTIDE SEQUENCE [LARGE SCALE GENOMIC DNA]</scope>
    <source>
        <strain evidence="3 4">DSM 21947</strain>
    </source>
</reference>
<dbReference type="Gene3D" id="1.10.443.10">
    <property type="entry name" value="Intergrase catalytic core"/>
    <property type="match status" value="1"/>
</dbReference>
<dbReference type="Pfam" id="PF00589">
    <property type="entry name" value="Phage_integrase"/>
    <property type="match status" value="1"/>
</dbReference>
<proteinExistence type="predicted"/>